<evidence type="ECO:0000313" key="2">
    <source>
        <dbReference type="Proteomes" id="UP001488838"/>
    </source>
</evidence>
<organism evidence="1 2">
    <name type="scientific">Myodes glareolus</name>
    <name type="common">Bank vole</name>
    <name type="synonym">Clethrionomys glareolus</name>
    <dbReference type="NCBI Taxonomy" id="447135"/>
    <lineage>
        <taxon>Eukaryota</taxon>
        <taxon>Metazoa</taxon>
        <taxon>Chordata</taxon>
        <taxon>Craniata</taxon>
        <taxon>Vertebrata</taxon>
        <taxon>Euteleostomi</taxon>
        <taxon>Mammalia</taxon>
        <taxon>Eutheria</taxon>
        <taxon>Euarchontoglires</taxon>
        <taxon>Glires</taxon>
        <taxon>Rodentia</taxon>
        <taxon>Myomorpha</taxon>
        <taxon>Muroidea</taxon>
        <taxon>Cricetidae</taxon>
        <taxon>Arvicolinae</taxon>
        <taxon>Myodes</taxon>
    </lineage>
</organism>
<sequence length="23" mass="2631">MKITTMENLNYVKMKAVPSGVYL</sequence>
<comment type="caution">
    <text evidence="1">The sequence shown here is derived from an EMBL/GenBank/DDBJ whole genome shotgun (WGS) entry which is preliminary data.</text>
</comment>
<dbReference type="EMBL" id="JBBHLL010000250">
    <property type="protein sequence ID" value="KAK7808058.1"/>
    <property type="molecule type" value="Genomic_DNA"/>
</dbReference>
<dbReference type="Proteomes" id="UP001488838">
    <property type="component" value="Unassembled WGS sequence"/>
</dbReference>
<evidence type="ECO:0000313" key="1">
    <source>
        <dbReference type="EMBL" id="KAK7808058.1"/>
    </source>
</evidence>
<gene>
    <name evidence="1" type="ORF">U0070_000059</name>
</gene>
<proteinExistence type="predicted"/>
<protein>
    <submittedName>
        <fullName evidence="1">Uncharacterized protein</fullName>
    </submittedName>
</protein>
<dbReference type="AlphaFoldDB" id="A0AAW0I190"/>
<reference evidence="1 2" key="1">
    <citation type="journal article" date="2023" name="bioRxiv">
        <title>Conserved and derived expression patterns and positive selection on dental genes reveal complex evolutionary context of ever-growing rodent molars.</title>
        <authorList>
            <person name="Calamari Z.T."/>
            <person name="Song A."/>
            <person name="Cohen E."/>
            <person name="Akter M."/>
            <person name="Roy R.D."/>
            <person name="Hallikas O."/>
            <person name="Christensen M.M."/>
            <person name="Li P."/>
            <person name="Marangoni P."/>
            <person name="Jernvall J."/>
            <person name="Klein O.D."/>
        </authorList>
    </citation>
    <scope>NUCLEOTIDE SEQUENCE [LARGE SCALE GENOMIC DNA]</scope>
    <source>
        <strain evidence="1">V071</strain>
    </source>
</reference>
<keyword evidence="2" id="KW-1185">Reference proteome</keyword>
<accession>A0AAW0I190</accession>
<name>A0AAW0I190_MYOGA</name>